<proteinExistence type="predicted"/>
<dbReference type="SUPFAM" id="SSF48452">
    <property type="entry name" value="TPR-like"/>
    <property type="match status" value="2"/>
</dbReference>
<dbReference type="Pfam" id="PF04049">
    <property type="entry name" value="ANAPC8"/>
    <property type="match status" value="1"/>
</dbReference>
<dbReference type="GO" id="GO:0031145">
    <property type="term" value="P:anaphase-promoting complex-dependent catabolic process"/>
    <property type="evidence" value="ECO:0007669"/>
    <property type="project" value="TreeGrafter"/>
</dbReference>
<dbReference type="InterPro" id="IPR019734">
    <property type="entry name" value="TPR_rpt"/>
</dbReference>
<feature type="repeat" description="TPR" evidence="7">
    <location>
        <begin position="464"/>
        <end position="497"/>
    </location>
</feature>
<keyword evidence="6" id="KW-0131">Cell cycle</keyword>
<evidence type="ECO:0000256" key="2">
    <source>
        <dbReference type="ARBA" id="ARBA00022737"/>
    </source>
</evidence>
<evidence type="ECO:0000313" key="10">
    <source>
        <dbReference type="EMBL" id="WFD20589.1"/>
    </source>
</evidence>
<dbReference type="SMART" id="SM00028">
    <property type="entry name" value="TPR"/>
    <property type="match status" value="7"/>
</dbReference>
<feature type="repeat" description="TPR" evidence="7">
    <location>
        <begin position="430"/>
        <end position="463"/>
    </location>
</feature>
<dbReference type="GO" id="GO:0016567">
    <property type="term" value="P:protein ubiquitination"/>
    <property type="evidence" value="ECO:0007669"/>
    <property type="project" value="TreeGrafter"/>
</dbReference>
<reference evidence="10" key="1">
    <citation type="submission" date="2023-03" db="EMBL/GenBank/DDBJ databases">
        <title>Mating type loci evolution in Malassezia.</title>
        <authorList>
            <person name="Coelho M.A."/>
        </authorList>
    </citation>
    <scope>NUCLEOTIDE SEQUENCE</scope>
    <source>
        <strain evidence="10">CBS 10434</strain>
    </source>
</reference>
<feature type="repeat" description="TPR" evidence="7">
    <location>
        <begin position="329"/>
        <end position="362"/>
    </location>
</feature>
<gene>
    <name evidence="10" type="primary">cut23</name>
    <name evidence="10" type="ORF">MCAP1_002836</name>
</gene>
<dbReference type="Gene3D" id="1.25.40.10">
    <property type="entry name" value="Tetratricopeptide repeat domain"/>
    <property type="match status" value="2"/>
</dbReference>
<evidence type="ECO:0000259" key="9">
    <source>
        <dbReference type="Pfam" id="PF04049"/>
    </source>
</evidence>
<dbReference type="InterPro" id="IPR011990">
    <property type="entry name" value="TPR-like_helical_dom_sf"/>
</dbReference>
<keyword evidence="5 7" id="KW-0802">TPR repeat</keyword>
<evidence type="ECO:0000256" key="1">
    <source>
        <dbReference type="ARBA" id="ARBA00022618"/>
    </source>
</evidence>
<evidence type="ECO:0000256" key="8">
    <source>
        <dbReference type="SAM" id="MobiDB-lite"/>
    </source>
</evidence>
<evidence type="ECO:0000256" key="7">
    <source>
        <dbReference type="PROSITE-ProRule" id="PRU00339"/>
    </source>
</evidence>
<feature type="domain" description="Cdc23" evidence="9">
    <location>
        <begin position="142"/>
        <end position="336"/>
    </location>
</feature>
<evidence type="ECO:0000256" key="3">
    <source>
        <dbReference type="ARBA" id="ARBA00022776"/>
    </source>
</evidence>
<dbReference type="PROSITE" id="PS50005">
    <property type="entry name" value="TPR"/>
    <property type="match status" value="4"/>
</dbReference>
<organism evidence="10 11">
    <name type="scientific">Malassezia caprae</name>
    <dbReference type="NCBI Taxonomy" id="1381934"/>
    <lineage>
        <taxon>Eukaryota</taxon>
        <taxon>Fungi</taxon>
        <taxon>Dikarya</taxon>
        <taxon>Basidiomycota</taxon>
        <taxon>Ustilaginomycotina</taxon>
        <taxon>Malasseziomycetes</taxon>
        <taxon>Malasseziales</taxon>
        <taxon>Malasseziaceae</taxon>
        <taxon>Malassezia</taxon>
    </lineage>
</organism>
<dbReference type="InterPro" id="IPR007192">
    <property type="entry name" value="APC8"/>
</dbReference>
<dbReference type="Pfam" id="PF13432">
    <property type="entry name" value="TPR_16"/>
    <property type="match status" value="1"/>
</dbReference>
<dbReference type="PANTHER" id="PTHR12558:SF10">
    <property type="entry name" value="CELL DIVISION CYCLE PROTEIN 23 HOMOLOG"/>
    <property type="match status" value="1"/>
</dbReference>
<evidence type="ECO:0000256" key="4">
    <source>
        <dbReference type="ARBA" id="ARBA00022786"/>
    </source>
</evidence>
<evidence type="ECO:0000256" key="6">
    <source>
        <dbReference type="ARBA" id="ARBA00023306"/>
    </source>
</evidence>
<dbReference type="Pfam" id="PF13181">
    <property type="entry name" value="TPR_8"/>
    <property type="match status" value="1"/>
</dbReference>
<name>A0AAF0IW97_9BASI</name>
<feature type="compositionally biased region" description="Polar residues" evidence="8">
    <location>
        <begin position="58"/>
        <end position="75"/>
    </location>
</feature>
<dbReference type="Proteomes" id="UP001220961">
    <property type="component" value="Chromosome 6"/>
</dbReference>
<keyword evidence="1" id="KW-0132">Cell division</keyword>
<evidence type="ECO:0000313" key="11">
    <source>
        <dbReference type="Proteomes" id="UP001220961"/>
    </source>
</evidence>
<evidence type="ECO:0000256" key="5">
    <source>
        <dbReference type="ARBA" id="ARBA00022803"/>
    </source>
</evidence>
<dbReference type="GO" id="GO:0051301">
    <property type="term" value="P:cell division"/>
    <property type="evidence" value="ECO:0007669"/>
    <property type="project" value="UniProtKB-KW"/>
</dbReference>
<accession>A0AAF0IW97</accession>
<dbReference type="AlphaFoldDB" id="A0AAF0IW97"/>
<feature type="region of interest" description="Disordered" evidence="8">
    <location>
        <begin position="58"/>
        <end position="128"/>
    </location>
</feature>
<dbReference type="GO" id="GO:0005680">
    <property type="term" value="C:anaphase-promoting complex"/>
    <property type="evidence" value="ECO:0007669"/>
    <property type="project" value="InterPro"/>
</dbReference>
<dbReference type="EMBL" id="CP119913">
    <property type="protein sequence ID" value="WFD20589.1"/>
    <property type="molecule type" value="Genomic_DNA"/>
</dbReference>
<keyword evidence="11" id="KW-1185">Reference proteome</keyword>
<keyword evidence="4" id="KW-0833">Ubl conjugation pathway</keyword>
<sequence>MSRFASLEDVEDLAPGYARGVLVHAGMRLLERGLLDAAQWALELQACVPRTPAAALSTPRTTEVGSKFPTHSTPALNVGSPTWGDPKRLGEGGASWTSWEPTSPAGPSRAMASPAPSVDPLTSPEAPGHVRFSDPPPPALDAAHDDELYALAKTYFDRENYHACVQLLDKQAQLSDRARFLHVYAKLQIYEQHLDHPGDGLPPLPYTEAGSSAAVPSPLTDLLEPLRAPRDPYLLFLKGVLLRKLHKRVEAMDCLLSSVQAFPYNWSAWKELDRTLDLKSGEREQIMDLLPNSFMSVFFLEYSQRQSTQVDAAHLARIDALLTHFPDSAYLVTSRAQSLYLHQELDEAAETFQRALELQPYRLEGISEYSNTLYVLDRSDMLAQLVQQFSHVADSPEVWCMRGNFYNQRSEHFRAVESFKQALRLDHECVAAWILLGHEYLELKNSHAAAEMYRRAIEINAHDYRPWHGLGQVYELNEAWSAAIDYYQQCAVIRPHDARMWASLGVCYERLGRRASAIACFRRHLTCPLTQLESVEAITRLIELYGREGDTANATLYHCLLVQVIDQHVAHMDPSLAARFAFSYIVAARYDMGELDGTLYHSLQDQRLGRAARPTHPRGDLQRAHDYLQKVLLAGTDMTPFAEELLVKLAATRAT</sequence>
<keyword evidence="2" id="KW-0677">Repeat</keyword>
<dbReference type="GO" id="GO:0045842">
    <property type="term" value="P:positive regulation of mitotic metaphase/anaphase transition"/>
    <property type="evidence" value="ECO:0007669"/>
    <property type="project" value="TreeGrafter"/>
</dbReference>
<feature type="repeat" description="TPR" evidence="7">
    <location>
        <begin position="396"/>
        <end position="429"/>
    </location>
</feature>
<protein>
    <submittedName>
        <fullName evidence="10">Anaphase-promoting complex subunit 8</fullName>
    </submittedName>
</protein>
<keyword evidence="3" id="KW-0498">Mitosis</keyword>
<dbReference type="PANTHER" id="PTHR12558">
    <property type="entry name" value="CELL DIVISION CYCLE 16,23,27"/>
    <property type="match status" value="1"/>
</dbReference>